<proteinExistence type="predicted"/>
<dbReference type="InterPro" id="IPR005693">
    <property type="entry name" value="Mce"/>
</dbReference>
<accession>A0A1H0NI39</accession>
<feature type="domain" description="Mce/MlaD" evidence="1">
    <location>
        <begin position="39"/>
        <end position="112"/>
    </location>
</feature>
<dbReference type="PRINTS" id="PR01782">
    <property type="entry name" value="MCEVIRFACTOR"/>
</dbReference>
<evidence type="ECO:0000259" key="2">
    <source>
        <dbReference type="Pfam" id="PF11887"/>
    </source>
</evidence>
<reference evidence="4" key="1">
    <citation type="submission" date="2016-10" db="EMBL/GenBank/DDBJ databases">
        <authorList>
            <person name="Varghese N."/>
            <person name="Submissions S."/>
        </authorList>
    </citation>
    <scope>NUCLEOTIDE SEQUENCE [LARGE SCALE GENOMIC DNA]</scope>
    <source>
        <strain evidence="4">IBRC-M 10655</strain>
    </source>
</reference>
<organism evidence="3 4">
    <name type="scientific">Actinokineospora alba</name>
    <dbReference type="NCBI Taxonomy" id="504798"/>
    <lineage>
        <taxon>Bacteria</taxon>
        <taxon>Bacillati</taxon>
        <taxon>Actinomycetota</taxon>
        <taxon>Actinomycetes</taxon>
        <taxon>Pseudonocardiales</taxon>
        <taxon>Pseudonocardiaceae</taxon>
        <taxon>Actinokineospora</taxon>
    </lineage>
</organism>
<dbReference type="Pfam" id="PF11887">
    <property type="entry name" value="Mce4_CUP1"/>
    <property type="match status" value="1"/>
</dbReference>
<dbReference type="PANTHER" id="PTHR33371:SF18">
    <property type="entry name" value="MCE-FAMILY PROTEIN MCE3C"/>
    <property type="match status" value="1"/>
</dbReference>
<dbReference type="InterPro" id="IPR052336">
    <property type="entry name" value="MlaD_Phospholipid_Transporter"/>
</dbReference>
<dbReference type="GO" id="GO:0005576">
    <property type="term" value="C:extracellular region"/>
    <property type="evidence" value="ECO:0007669"/>
    <property type="project" value="TreeGrafter"/>
</dbReference>
<dbReference type="STRING" id="504798.SAMN05421871_102406"/>
<dbReference type="Proteomes" id="UP000199651">
    <property type="component" value="Unassembled WGS sequence"/>
</dbReference>
<dbReference type="PANTHER" id="PTHR33371">
    <property type="entry name" value="INTERMEMBRANE PHOSPHOLIPID TRANSPORT SYSTEM BINDING PROTEIN MLAD-RELATED"/>
    <property type="match status" value="1"/>
</dbReference>
<evidence type="ECO:0000259" key="1">
    <source>
        <dbReference type="Pfam" id="PF02470"/>
    </source>
</evidence>
<dbReference type="InterPro" id="IPR003399">
    <property type="entry name" value="Mce/MlaD"/>
</dbReference>
<protein>
    <submittedName>
        <fullName evidence="3">Phospholipid/cholesterol/gamma-HCH transport system substrate-binding protein</fullName>
    </submittedName>
</protein>
<dbReference type="SUPFAM" id="SSF46966">
    <property type="entry name" value="Spectrin repeat"/>
    <property type="match status" value="1"/>
</dbReference>
<name>A0A1H0NI39_9PSEU</name>
<dbReference type="InterPro" id="IPR024516">
    <property type="entry name" value="Mce_C"/>
</dbReference>
<keyword evidence="4" id="KW-1185">Reference proteome</keyword>
<evidence type="ECO:0000313" key="3">
    <source>
        <dbReference type="EMBL" id="SDO92281.1"/>
    </source>
</evidence>
<dbReference type="Pfam" id="PF02470">
    <property type="entry name" value="MlaD"/>
    <property type="match status" value="1"/>
</dbReference>
<sequence length="342" mass="36567">MTRMRDRDPAAAGVVSIVLIGLVAAAALFSEDLPLIGGGTDYRAEFTESAGLKDGNEVRVAGVKVGRVEDVSLDGDHVRVDFRVDDVWVGDRSTASIEIKTLLGEKYLALDPLGEAEQNPDEAIPRARTRAPFDLNTAFNQLAETVDELDVDALAKSMDTMSQAFADTPRHLRGAMDGLSALAKTISSRDQQLTTLLSNTRQVSATLAERDSDIATLIADGNLLLAELQARKDVIHNLLVGVRELSTQLSGLVADNREHLKPALTKLDRIAGILARNQDNLARGVAAMAPFVRVFNNTVGSGRWFDSYMCGLAPASVDAGLLAVNPHGCLPPKSDTTTLGGR</sequence>
<gene>
    <name evidence="3" type="ORF">SAMN05192558_105356</name>
</gene>
<evidence type="ECO:0000313" key="4">
    <source>
        <dbReference type="Proteomes" id="UP000199651"/>
    </source>
</evidence>
<dbReference type="RefSeq" id="WP_407642645.1">
    <property type="nucleotide sequence ID" value="NZ_FNDV01000002.1"/>
</dbReference>
<dbReference type="NCBIfam" id="TIGR00996">
    <property type="entry name" value="Mtu_fam_mce"/>
    <property type="match status" value="1"/>
</dbReference>
<feature type="domain" description="Mammalian cell entry C-terminal" evidence="2">
    <location>
        <begin position="120"/>
        <end position="302"/>
    </location>
</feature>
<dbReference type="EMBL" id="FNJB01000005">
    <property type="protein sequence ID" value="SDO92281.1"/>
    <property type="molecule type" value="Genomic_DNA"/>
</dbReference>
<dbReference type="AlphaFoldDB" id="A0A1H0NI39"/>